<feature type="domain" description="Activator of Hsp90 ATPase homologue 1/2-like C-terminal" evidence="2">
    <location>
        <begin position="14"/>
        <end position="136"/>
    </location>
</feature>
<keyword evidence="4" id="KW-1185">Reference proteome</keyword>
<comment type="similarity">
    <text evidence="1">Belongs to the AHA1 family.</text>
</comment>
<dbReference type="Pfam" id="PF08327">
    <property type="entry name" value="AHSA1"/>
    <property type="match status" value="1"/>
</dbReference>
<dbReference type="AlphaFoldDB" id="A0A1H2AGP2"/>
<evidence type="ECO:0000256" key="1">
    <source>
        <dbReference type="ARBA" id="ARBA00006817"/>
    </source>
</evidence>
<dbReference type="CDD" id="cd08893">
    <property type="entry name" value="SRPBCC_CalC_Aha1-like_GntR-HTH"/>
    <property type="match status" value="1"/>
</dbReference>
<protein>
    <submittedName>
        <fullName evidence="3">Uncharacterized conserved protein YndB, AHSA1/START domain</fullName>
    </submittedName>
</protein>
<dbReference type="EMBL" id="LT629750">
    <property type="protein sequence ID" value="SDT44646.1"/>
    <property type="molecule type" value="Genomic_DNA"/>
</dbReference>
<gene>
    <name evidence="3" type="ORF">SAMN05444158_6118</name>
</gene>
<evidence type="ECO:0000259" key="2">
    <source>
        <dbReference type="Pfam" id="PF08327"/>
    </source>
</evidence>
<dbReference type="Proteomes" id="UP000243904">
    <property type="component" value="Chromosome I"/>
</dbReference>
<name>A0A1H2AGP2_9BRAD</name>
<dbReference type="InterPro" id="IPR013538">
    <property type="entry name" value="ASHA1/2-like_C"/>
</dbReference>
<organism evidence="3 4">
    <name type="scientific">Bradyrhizobium canariense</name>
    <dbReference type="NCBI Taxonomy" id="255045"/>
    <lineage>
        <taxon>Bacteria</taxon>
        <taxon>Pseudomonadati</taxon>
        <taxon>Pseudomonadota</taxon>
        <taxon>Alphaproteobacteria</taxon>
        <taxon>Hyphomicrobiales</taxon>
        <taxon>Nitrobacteraceae</taxon>
        <taxon>Bradyrhizobium</taxon>
    </lineage>
</organism>
<dbReference type="InterPro" id="IPR023393">
    <property type="entry name" value="START-like_dom_sf"/>
</dbReference>
<evidence type="ECO:0000313" key="3">
    <source>
        <dbReference type="EMBL" id="SDT44646.1"/>
    </source>
</evidence>
<dbReference type="RefSeq" id="WP_146689945.1">
    <property type="nucleotide sequence ID" value="NZ_LT629750.1"/>
</dbReference>
<evidence type="ECO:0000313" key="4">
    <source>
        <dbReference type="Proteomes" id="UP000243904"/>
    </source>
</evidence>
<reference evidence="4" key="1">
    <citation type="submission" date="2016-10" db="EMBL/GenBank/DDBJ databases">
        <authorList>
            <person name="Varghese N."/>
            <person name="Submissions S."/>
        </authorList>
    </citation>
    <scope>NUCLEOTIDE SEQUENCE [LARGE SCALE GENOMIC DNA]</scope>
    <source>
        <strain evidence="4">GAS369</strain>
    </source>
</reference>
<dbReference type="Gene3D" id="3.30.530.20">
    <property type="match status" value="1"/>
</dbReference>
<accession>A0A1H2AGP2</accession>
<dbReference type="SUPFAM" id="SSF55961">
    <property type="entry name" value="Bet v1-like"/>
    <property type="match status" value="1"/>
</dbReference>
<sequence length="156" mass="17583">MSKPEFVYVTYIETSAEKLWQALTDGDFTERYWFGYRVASDWKPGSPYHFARQGADSVEGHVLELDPPKRLVYSWNPCSPEAKRERVSRVTFDLEPRGKIVKLTVTHDNLEEGGKTLRDISGGWPMVLASLKSLLETGHALMLDPPTAAAREKADA</sequence>
<proteinExistence type="inferred from homology"/>